<dbReference type="STRING" id="1157490.EL26_13940"/>
<dbReference type="InterPro" id="IPR003004">
    <property type="entry name" value="GspF/PilC"/>
</dbReference>
<dbReference type="AlphaFoldDB" id="A0A074LSA6"/>
<dbReference type="OrthoDB" id="9805682at2"/>
<dbReference type="PRINTS" id="PR00812">
    <property type="entry name" value="BCTERIALGSPF"/>
</dbReference>
<reference evidence="10 11" key="1">
    <citation type="journal article" date="2013" name="Int. J. Syst. Evol. Microbiol.">
        <title>Tumebacillus flagellatus sp. nov., an alpha-amylase/pullulanase-producing bacterium isolated from cassava wastewater.</title>
        <authorList>
            <person name="Wang Q."/>
            <person name="Xie N."/>
            <person name="Qin Y."/>
            <person name="Shen N."/>
            <person name="Zhu J."/>
            <person name="Mi H."/>
            <person name="Huang R."/>
        </authorList>
    </citation>
    <scope>NUCLEOTIDE SEQUENCE [LARGE SCALE GENOMIC DNA]</scope>
    <source>
        <strain evidence="10 11">GST4</strain>
    </source>
</reference>
<evidence type="ECO:0000256" key="5">
    <source>
        <dbReference type="ARBA" id="ARBA00022989"/>
    </source>
</evidence>
<protein>
    <recommendedName>
        <fullName evidence="9">Type II secretion system protein GspF domain-containing protein</fullName>
    </recommendedName>
</protein>
<dbReference type="EMBL" id="JMIR01000019">
    <property type="protein sequence ID" value="KEO82663.1"/>
    <property type="molecule type" value="Genomic_DNA"/>
</dbReference>
<evidence type="ECO:0000259" key="9">
    <source>
        <dbReference type="Pfam" id="PF00482"/>
    </source>
</evidence>
<feature type="coiled-coil region" evidence="7">
    <location>
        <begin position="8"/>
        <end position="35"/>
    </location>
</feature>
<comment type="subcellular location">
    <subcellularLocation>
        <location evidence="1">Cell membrane</location>
        <topology evidence="1">Multi-pass membrane protein</topology>
    </subcellularLocation>
</comment>
<keyword evidence="5 8" id="KW-1133">Transmembrane helix</keyword>
<evidence type="ECO:0000256" key="8">
    <source>
        <dbReference type="SAM" id="Phobius"/>
    </source>
</evidence>
<feature type="domain" description="Type II secretion system protein GspF" evidence="9">
    <location>
        <begin position="239"/>
        <end position="359"/>
    </location>
</feature>
<dbReference type="Proteomes" id="UP000027931">
    <property type="component" value="Unassembled WGS sequence"/>
</dbReference>
<name>A0A074LSA6_9BACL</name>
<dbReference type="PANTHER" id="PTHR30012">
    <property type="entry name" value="GENERAL SECRETION PATHWAY PROTEIN"/>
    <property type="match status" value="1"/>
</dbReference>
<keyword evidence="7" id="KW-0175">Coiled coil</keyword>
<feature type="domain" description="Type II secretion system protein GspF" evidence="9">
    <location>
        <begin position="51"/>
        <end position="171"/>
    </location>
</feature>
<evidence type="ECO:0000256" key="6">
    <source>
        <dbReference type="ARBA" id="ARBA00023136"/>
    </source>
</evidence>
<keyword evidence="6 8" id="KW-0472">Membrane</keyword>
<accession>A0A074LSA6</accession>
<evidence type="ECO:0000256" key="3">
    <source>
        <dbReference type="ARBA" id="ARBA00022475"/>
    </source>
</evidence>
<evidence type="ECO:0000256" key="7">
    <source>
        <dbReference type="SAM" id="Coils"/>
    </source>
</evidence>
<evidence type="ECO:0000256" key="4">
    <source>
        <dbReference type="ARBA" id="ARBA00022692"/>
    </source>
</evidence>
<organism evidence="10 11">
    <name type="scientific">Tumebacillus flagellatus</name>
    <dbReference type="NCBI Taxonomy" id="1157490"/>
    <lineage>
        <taxon>Bacteria</taxon>
        <taxon>Bacillati</taxon>
        <taxon>Bacillota</taxon>
        <taxon>Bacilli</taxon>
        <taxon>Bacillales</taxon>
        <taxon>Alicyclobacillaceae</taxon>
        <taxon>Tumebacillus</taxon>
    </lineage>
</organism>
<sequence length="367" mass="40706">MTRPHHDVSAWLQQAERLLQKAKRMTEKARALRKTLHLADRPLSEGTWGRFSEELGRLLEGGVPLLEALAFLAGRSERRVRELAEGMGGQLRAGNTLSESMHRERAPLLVLALVQAGEHNGDLAGNLARAAASCAQRETWRRERQQAMAYPFFLCLLLLGLLLFLFEVIIPRFADLYAGMGVHLGATTRMMFALGRHDFLVLTGLLAGAALLFFTLRRCRRSLPVFRHYDLLDRTHQWTITLGVLVEGGLPLLQALEIQSNLALPADSTAVSKRVSSAIRQGFSLSTALLHEPFENSLLLSVQVAEATGDLGRSLLAAATDLAARRKQRMDLMLKMFEPLLLLVVGGFVGVVALFLFWPMLDLLQSI</sequence>
<comment type="caution">
    <text evidence="10">The sequence shown here is derived from an EMBL/GenBank/DDBJ whole genome shotgun (WGS) entry which is preliminary data.</text>
</comment>
<feature type="transmembrane region" description="Helical" evidence="8">
    <location>
        <begin position="147"/>
        <end position="170"/>
    </location>
</feature>
<dbReference type="Gene3D" id="1.20.81.30">
    <property type="entry name" value="Type II secretion system (T2SS), domain F"/>
    <property type="match status" value="2"/>
</dbReference>
<comment type="similarity">
    <text evidence="2">Belongs to the GSP F family.</text>
</comment>
<dbReference type="InterPro" id="IPR018076">
    <property type="entry name" value="T2SS_GspF_dom"/>
</dbReference>
<evidence type="ECO:0000313" key="11">
    <source>
        <dbReference type="Proteomes" id="UP000027931"/>
    </source>
</evidence>
<keyword evidence="4 8" id="KW-0812">Transmembrane</keyword>
<dbReference type="PANTHER" id="PTHR30012:SF0">
    <property type="entry name" value="TYPE II SECRETION SYSTEM PROTEIN F-RELATED"/>
    <property type="match status" value="1"/>
</dbReference>
<feature type="transmembrane region" description="Helical" evidence="8">
    <location>
        <begin position="336"/>
        <end position="358"/>
    </location>
</feature>
<proteinExistence type="inferred from homology"/>
<gene>
    <name evidence="10" type="ORF">EL26_13940</name>
</gene>
<dbReference type="RefSeq" id="WP_038089610.1">
    <property type="nucleotide sequence ID" value="NZ_JMIR01000019.1"/>
</dbReference>
<dbReference type="GO" id="GO:0005886">
    <property type="term" value="C:plasma membrane"/>
    <property type="evidence" value="ECO:0007669"/>
    <property type="project" value="UniProtKB-SubCell"/>
</dbReference>
<keyword evidence="3" id="KW-1003">Cell membrane</keyword>
<dbReference type="InterPro" id="IPR042094">
    <property type="entry name" value="T2SS_GspF_sf"/>
</dbReference>
<evidence type="ECO:0000256" key="2">
    <source>
        <dbReference type="ARBA" id="ARBA00005745"/>
    </source>
</evidence>
<evidence type="ECO:0000313" key="10">
    <source>
        <dbReference type="EMBL" id="KEO82663.1"/>
    </source>
</evidence>
<dbReference type="Pfam" id="PF00482">
    <property type="entry name" value="T2SSF"/>
    <property type="match status" value="2"/>
</dbReference>
<feature type="transmembrane region" description="Helical" evidence="8">
    <location>
        <begin position="199"/>
        <end position="216"/>
    </location>
</feature>
<dbReference type="eggNOG" id="COG1459">
    <property type="taxonomic scope" value="Bacteria"/>
</dbReference>
<evidence type="ECO:0000256" key="1">
    <source>
        <dbReference type="ARBA" id="ARBA00004651"/>
    </source>
</evidence>
<keyword evidence="11" id="KW-1185">Reference proteome</keyword>